<feature type="compositionally biased region" description="Polar residues" evidence="1">
    <location>
        <begin position="451"/>
        <end position="465"/>
    </location>
</feature>
<evidence type="ECO:0000313" key="4">
    <source>
        <dbReference type="Proteomes" id="UP001174136"/>
    </source>
</evidence>
<comment type="caution">
    <text evidence="3">The sequence shown here is derived from an EMBL/GenBank/DDBJ whole genome shotgun (WGS) entry which is preliminary data.</text>
</comment>
<evidence type="ECO:0000256" key="1">
    <source>
        <dbReference type="SAM" id="MobiDB-lite"/>
    </source>
</evidence>
<dbReference type="SMART" id="SM01257">
    <property type="entry name" value="KRAP_IP3R_bind"/>
    <property type="match status" value="1"/>
</dbReference>
<protein>
    <submittedName>
        <fullName evidence="3">Protein TESPA1</fullName>
    </submittedName>
</protein>
<dbReference type="PANTHER" id="PTHR17469">
    <property type="entry name" value="SPERM SPECIFIC ANTIGEN 2-RELATED"/>
    <property type="match status" value="1"/>
</dbReference>
<evidence type="ECO:0000313" key="3">
    <source>
        <dbReference type="EMBL" id="KAK0137088.1"/>
    </source>
</evidence>
<dbReference type="EMBL" id="JAOPHQ010004996">
    <property type="protein sequence ID" value="KAK0137088.1"/>
    <property type="molecule type" value="Genomic_DNA"/>
</dbReference>
<organism evidence="3 4">
    <name type="scientific">Merluccius polli</name>
    <name type="common">Benguela hake</name>
    <name type="synonym">Merluccius cadenati</name>
    <dbReference type="NCBI Taxonomy" id="89951"/>
    <lineage>
        <taxon>Eukaryota</taxon>
        <taxon>Metazoa</taxon>
        <taxon>Chordata</taxon>
        <taxon>Craniata</taxon>
        <taxon>Vertebrata</taxon>
        <taxon>Euteleostomi</taxon>
        <taxon>Actinopterygii</taxon>
        <taxon>Neopterygii</taxon>
        <taxon>Teleostei</taxon>
        <taxon>Neoteleostei</taxon>
        <taxon>Acanthomorphata</taxon>
        <taxon>Zeiogadaria</taxon>
        <taxon>Gadariae</taxon>
        <taxon>Gadiformes</taxon>
        <taxon>Gadoidei</taxon>
        <taxon>Merlucciidae</taxon>
        <taxon>Merluccius</taxon>
    </lineage>
</organism>
<feature type="compositionally biased region" description="Polar residues" evidence="1">
    <location>
        <begin position="379"/>
        <end position="393"/>
    </location>
</feature>
<reference evidence="3" key="1">
    <citation type="journal article" date="2023" name="Front. Mar. Sci.">
        <title>A new Merluccius polli reference genome to investigate the effects of global change in West African waters.</title>
        <authorList>
            <person name="Mateo J.L."/>
            <person name="Blanco-Fernandez C."/>
            <person name="Garcia-Vazquez E."/>
            <person name="Machado-Schiaffino G."/>
        </authorList>
    </citation>
    <scope>NUCLEOTIDE SEQUENCE</scope>
    <source>
        <strain evidence="3">C29</strain>
        <tissue evidence="3">Fin</tissue>
    </source>
</reference>
<feature type="region of interest" description="Disordered" evidence="1">
    <location>
        <begin position="440"/>
        <end position="466"/>
    </location>
</feature>
<feature type="domain" description="ITPR-interacting" evidence="2">
    <location>
        <begin position="1"/>
        <end position="161"/>
    </location>
</feature>
<feature type="region of interest" description="Disordered" evidence="1">
    <location>
        <begin position="283"/>
        <end position="308"/>
    </location>
</feature>
<proteinExistence type="predicted"/>
<evidence type="ECO:0000259" key="2">
    <source>
        <dbReference type="SMART" id="SM01257"/>
    </source>
</evidence>
<feature type="region of interest" description="Disordered" evidence="1">
    <location>
        <begin position="522"/>
        <end position="560"/>
    </location>
</feature>
<accession>A0AA47NU01</accession>
<sequence length="560" mass="60569">MASSCPSSSTLQTGSSVSEVLESCSEDAEETLFQLGFGRDEPQVPARVPVRFFTFPSQLQGINFRLFLQSQLQRIREEDPNLSIASRFRQVEVLTAMANAFYSLYSHVSRTPLSKLTPPEPNVSMSPVDKLERFRSVGGGSVRSEPRSPVERLKETVSKMCLYTGGGGARRDSDGASPLASPRKRPGMPEVVDIVLENAKLKAPKKLYFLEPSSDGDKGEEEHRQQAAATDVPTPQQHGNTGRYEEVGTGGQSDTVESDLNGETLSDLDKSRTVDFISVRPSLASSLSGKTESHTKGQRIPNELGGNRRETQPLAWDAVENPTCGIKVNRDSILPAMVEKAHHHAPFGCSPLDYIDAKGLPRVSSGRTTSPVRSCLGPDQTNKTCEPSPSRSRGVSIEPSGAPKDWIQLDSAPPCLDKYGRRVGPTLTYQLVPRVIDPPCGVTRREEGDVTSLTTQGPAHSSNGPEQALAAGTRQLLSPLKHSKLKHVSNEFHQANSFEMEEVSSAGEEDFGKSKAVVVMRGDSMQSDSSGYAEEEGGSFSDMGVDRAAQKTGPLDDSLV</sequence>
<dbReference type="InterPro" id="IPR029325">
    <property type="entry name" value="ITPR-bd"/>
</dbReference>
<dbReference type="PANTHER" id="PTHR17469:SF1">
    <property type="entry name" value="PROTEIN TESPA1"/>
    <property type="match status" value="1"/>
</dbReference>
<name>A0AA47NU01_MERPO</name>
<keyword evidence="4" id="KW-1185">Reference proteome</keyword>
<dbReference type="InterPro" id="IPR043444">
    <property type="entry name" value="TESPA1-like"/>
</dbReference>
<gene>
    <name evidence="3" type="primary">Tespa1</name>
    <name evidence="3" type="ORF">N1851_026719</name>
</gene>
<feature type="region of interest" description="Disordered" evidence="1">
    <location>
        <begin position="363"/>
        <end position="409"/>
    </location>
</feature>
<feature type="region of interest" description="Disordered" evidence="1">
    <location>
        <begin position="164"/>
        <end position="186"/>
    </location>
</feature>
<feature type="compositionally biased region" description="Basic and acidic residues" evidence="1">
    <location>
        <begin position="215"/>
        <end position="225"/>
    </location>
</feature>
<dbReference type="GO" id="GO:0005102">
    <property type="term" value="F:signaling receptor binding"/>
    <property type="evidence" value="ECO:0007669"/>
    <property type="project" value="InterPro"/>
</dbReference>
<dbReference type="Pfam" id="PF14722">
    <property type="entry name" value="KRAP_IP3R_bind"/>
    <property type="match status" value="1"/>
</dbReference>
<dbReference type="AlphaFoldDB" id="A0AA47NU01"/>
<dbReference type="Proteomes" id="UP001174136">
    <property type="component" value="Unassembled WGS sequence"/>
</dbReference>
<feature type="region of interest" description="Disordered" evidence="1">
    <location>
        <begin position="210"/>
        <end position="266"/>
    </location>
</feature>